<accession>A0AA96Y614</accession>
<reference evidence="10" key="1">
    <citation type="submission" date="2020-05" db="EMBL/GenBank/DDBJ databases">
        <authorList>
            <person name="Zhu T."/>
            <person name="Keshari N."/>
            <person name="Lu X."/>
        </authorList>
    </citation>
    <scope>NUCLEOTIDE SEQUENCE</scope>
    <source>
        <strain evidence="10">NK1-22</strain>
    </source>
</reference>
<evidence type="ECO:0000256" key="2">
    <source>
        <dbReference type="ARBA" id="ARBA00001937"/>
    </source>
</evidence>
<dbReference type="PANTHER" id="PTHR43715:SF1">
    <property type="entry name" value="GDP-MANNOSE 4,6 DEHYDRATASE"/>
    <property type="match status" value="1"/>
</dbReference>
<evidence type="ECO:0000313" key="10">
    <source>
        <dbReference type="EMBL" id="WOB44715.1"/>
    </source>
</evidence>
<evidence type="ECO:0000259" key="9">
    <source>
        <dbReference type="Pfam" id="PF16363"/>
    </source>
</evidence>
<proteinExistence type="inferred from homology"/>
<dbReference type="Pfam" id="PF16363">
    <property type="entry name" value="GDP_Man_Dehyd"/>
    <property type="match status" value="1"/>
</dbReference>
<gene>
    <name evidence="7" type="primary">gmd</name>
    <name evidence="10" type="ORF">HNI00_17330</name>
</gene>
<comment type="caution">
    <text evidence="7">Lacks conserved residue(s) required for the propagation of feature annotation.</text>
</comment>
<evidence type="ECO:0000256" key="7">
    <source>
        <dbReference type="HAMAP-Rule" id="MF_00955"/>
    </source>
</evidence>
<dbReference type="GO" id="GO:0042351">
    <property type="term" value="P:'de novo' GDP-L-fucose biosynthetic process"/>
    <property type="evidence" value="ECO:0007669"/>
    <property type="project" value="TreeGrafter"/>
</dbReference>
<dbReference type="RefSeq" id="WP_316787902.1">
    <property type="nucleotide sequence ID" value="NZ_CP053540.1"/>
</dbReference>
<feature type="domain" description="NAD(P)-binding" evidence="9">
    <location>
        <begin position="5"/>
        <end position="311"/>
    </location>
</feature>
<dbReference type="GO" id="GO:0070401">
    <property type="term" value="F:NADP+ binding"/>
    <property type="evidence" value="ECO:0007669"/>
    <property type="project" value="UniProtKB-UniRule"/>
</dbReference>
<organism evidence="10">
    <name type="scientific">Thermoleptolyngbya oregonensis NK1-22</name>
    <dbReference type="NCBI Taxonomy" id="2547457"/>
    <lineage>
        <taxon>Bacteria</taxon>
        <taxon>Bacillati</taxon>
        <taxon>Cyanobacteriota</taxon>
        <taxon>Cyanophyceae</taxon>
        <taxon>Oculatellales</taxon>
        <taxon>Oculatellaceae</taxon>
        <taxon>Thermoleptolyngbya</taxon>
    </lineage>
</organism>
<dbReference type="InterPro" id="IPR036291">
    <property type="entry name" value="NAD(P)-bd_dom_sf"/>
</dbReference>
<dbReference type="KEGG" id="tog:HNI00_17330"/>
<evidence type="ECO:0000256" key="3">
    <source>
        <dbReference type="ARBA" id="ARBA00009263"/>
    </source>
</evidence>
<dbReference type="EMBL" id="CP053540">
    <property type="protein sequence ID" value="WOB44715.1"/>
    <property type="molecule type" value="Genomic_DNA"/>
</dbReference>
<dbReference type="HAMAP" id="MF_00955">
    <property type="entry name" value="GDP_Man_dehydratase"/>
    <property type="match status" value="1"/>
</dbReference>
<dbReference type="AlphaFoldDB" id="A0AA96Y614"/>
<evidence type="ECO:0000256" key="5">
    <source>
        <dbReference type="ARBA" id="ARBA00023239"/>
    </source>
</evidence>
<evidence type="ECO:0000256" key="8">
    <source>
        <dbReference type="SAM" id="MobiDB-lite"/>
    </source>
</evidence>
<dbReference type="Gene3D" id="3.40.50.720">
    <property type="entry name" value="NAD(P)-binding Rossmann-like Domain"/>
    <property type="match status" value="1"/>
</dbReference>
<evidence type="ECO:0000256" key="4">
    <source>
        <dbReference type="ARBA" id="ARBA00011989"/>
    </source>
</evidence>
<dbReference type="PANTHER" id="PTHR43715">
    <property type="entry name" value="GDP-MANNOSE 4,6-DEHYDRATASE"/>
    <property type="match status" value="1"/>
</dbReference>
<comment type="similarity">
    <text evidence="3 7">Belongs to the NAD(P)-dependent epimerase/dehydratase family. GDP-mannose 4,6-dehydratase subfamily.</text>
</comment>
<name>A0AA96Y614_9CYAN</name>
<comment type="catalytic activity">
    <reaction evidence="1 7">
        <text>GDP-alpha-D-mannose = GDP-4-dehydro-alpha-D-rhamnose + H2O</text>
        <dbReference type="Rhea" id="RHEA:23820"/>
        <dbReference type="ChEBI" id="CHEBI:15377"/>
        <dbReference type="ChEBI" id="CHEBI:57527"/>
        <dbReference type="ChEBI" id="CHEBI:57964"/>
        <dbReference type="EC" id="4.2.1.47"/>
    </reaction>
</comment>
<dbReference type="FunFam" id="3.40.50.720:FF:000924">
    <property type="entry name" value="GDP-mannose 4,6 dehydratase"/>
    <property type="match status" value="1"/>
</dbReference>
<dbReference type="Gene3D" id="3.90.25.10">
    <property type="entry name" value="UDP-galactose 4-epimerase, domain 1"/>
    <property type="match status" value="1"/>
</dbReference>
<keyword evidence="5 7" id="KW-0456">Lyase</keyword>
<keyword evidence="7" id="KW-0521">NADP</keyword>
<feature type="region of interest" description="Disordered" evidence="8">
    <location>
        <begin position="323"/>
        <end position="348"/>
    </location>
</feature>
<dbReference type="GO" id="GO:0008446">
    <property type="term" value="F:GDP-mannose 4,6-dehydratase activity"/>
    <property type="evidence" value="ECO:0007669"/>
    <property type="project" value="UniProtKB-UniRule"/>
</dbReference>
<dbReference type="InterPro" id="IPR006368">
    <property type="entry name" value="GDP_Man_deHydtase"/>
</dbReference>
<dbReference type="InterPro" id="IPR016040">
    <property type="entry name" value="NAD(P)-bd_dom"/>
</dbReference>
<feature type="compositionally biased region" description="Polar residues" evidence="8">
    <location>
        <begin position="325"/>
        <end position="341"/>
    </location>
</feature>
<sequence length="348" mass="38002">MKKALICGISGQDGAYLAQLLLDKGYEVFGTSRDAQMTSFRNLERLGIADRIMLKSMSLNDFRSVLQVISKIEPDEIYNLAGQTSVGLSFELPVETMESISIGTLNLLEVIRFLGAPIRFYNAGSTECFGDTGDTVATETTAFHPRSPYACAKAAAHWQVANYREAYNLYACSGILSNHESPLRPKRFVTQKIVSAAVAIARGEQTGLRLGNISIQRDWGWAPDYVEAMYRMLQQDQPEDFVIATGYTASLEDFVAAVFAHVGLDWREHVQADASLLRPSDIAISRNSPQKAKEKLGWAAQYLMPEVARKMVDALLNPALLPASGGQSANGSTPKESQPSSLGAGRPT</sequence>
<dbReference type="SUPFAM" id="SSF51735">
    <property type="entry name" value="NAD(P)-binding Rossmann-fold domains"/>
    <property type="match status" value="1"/>
</dbReference>
<dbReference type="CDD" id="cd05260">
    <property type="entry name" value="GDP_MD_SDR_e"/>
    <property type="match status" value="1"/>
</dbReference>
<comment type="cofactor">
    <cofactor evidence="2 7">
        <name>NADP(+)</name>
        <dbReference type="ChEBI" id="CHEBI:58349"/>
    </cofactor>
</comment>
<protein>
    <recommendedName>
        <fullName evidence="4 7">GDP-mannose 4,6-dehydratase</fullName>
        <ecNumber evidence="4 7">4.2.1.47</ecNumber>
    </recommendedName>
    <alternativeName>
        <fullName evidence="7">GDP-D-mannose dehydratase</fullName>
    </alternativeName>
</protein>
<evidence type="ECO:0000256" key="6">
    <source>
        <dbReference type="ARBA" id="ARBA00059383"/>
    </source>
</evidence>
<evidence type="ECO:0000256" key="1">
    <source>
        <dbReference type="ARBA" id="ARBA00000188"/>
    </source>
</evidence>
<dbReference type="EC" id="4.2.1.47" evidence="4 7"/>
<comment type="function">
    <text evidence="6 7">Catalyzes the conversion of GDP-D-mannose to GDP-4-dehydro-6-deoxy-D-mannose.</text>
</comment>